<dbReference type="EnsemblMetazoa" id="ASIC009080-RA">
    <property type="protein sequence ID" value="ASIC009080-PA"/>
    <property type="gene ID" value="ASIC009080"/>
</dbReference>
<sequence length="102" mass="11129">MLLTHAPVSLMFDQRPLLPLTINLPGSKPKMAPTNGPLWDDSLEDGLLFGLFRVRSSEGTAFFGISSTDYGGLSARVPSFECVARARLRKGHGAKTVPRSYH</sequence>
<organism evidence="1">
    <name type="scientific">Anopheles sinensis</name>
    <name type="common">Mosquito</name>
    <dbReference type="NCBI Taxonomy" id="74873"/>
    <lineage>
        <taxon>Eukaryota</taxon>
        <taxon>Metazoa</taxon>
        <taxon>Ecdysozoa</taxon>
        <taxon>Arthropoda</taxon>
        <taxon>Hexapoda</taxon>
        <taxon>Insecta</taxon>
        <taxon>Pterygota</taxon>
        <taxon>Neoptera</taxon>
        <taxon>Endopterygota</taxon>
        <taxon>Diptera</taxon>
        <taxon>Nematocera</taxon>
        <taxon>Culicoidea</taxon>
        <taxon>Culicidae</taxon>
        <taxon>Anophelinae</taxon>
        <taxon>Anopheles</taxon>
    </lineage>
</organism>
<evidence type="ECO:0000313" key="1">
    <source>
        <dbReference type="EMBL" id="KFB41486.1"/>
    </source>
</evidence>
<accession>A0A084VU42</accession>
<dbReference type="EMBL" id="ATLV01016634">
    <property type="status" value="NOT_ANNOTATED_CDS"/>
    <property type="molecule type" value="Genomic_DNA"/>
</dbReference>
<reference evidence="2" key="2">
    <citation type="submission" date="2020-05" db="UniProtKB">
        <authorList>
            <consortium name="EnsemblMetazoa"/>
        </authorList>
    </citation>
    <scope>IDENTIFICATION</scope>
</reference>
<protein>
    <submittedName>
        <fullName evidence="1 2">Beta-ketoacyl synthase</fullName>
    </submittedName>
</protein>
<dbReference type="VEuPathDB" id="VectorBase:ASIC009080"/>
<evidence type="ECO:0000313" key="3">
    <source>
        <dbReference type="Proteomes" id="UP000030765"/>
    </source>
</evidence>
<gene>
    <name evidence="1" type="ORF">ZHAS_00009080</name>
</gene>
<keyword evidence="3" id="KW-1185">Reference proteome</keyword>
<proteinExistence type="predicted"/>
<reference evidence="1 3" key="1">
    <citation type="journal article" date="2014" name="BMC Genomics">
        <title>Genome sequence of Anopheles sinensis provides insight into genetics basis of mosquito competence for malaria parasites.</title>
        <authorList>
            <person name="Zhou D."/>
            <person name="Zhang D."/>
            <person name="Ding G."/>
            <person name="Shi L."/>
            <person name="Hou Q."/>
            <person name="Ye Y."/>
            <person name="Xu Y."/>
            <person name="Zhou H."/>
            <person name="Xiong C."/>
            <person name="Li S."/>
            <person name="Yu J."/>
            <person name="Hong S."/>
            <person name="Yu X."/>
            <person name="Zou P."/>
            <person name="Chen C."/>
            <person name="Chang X."/>
            <person name="Wang W."/>
            <person name="Lv Y."/>
            <person name="Sun Y."/>
            <person name="Ma L."/>
            <person name="Shen B."/>
            <person name="Zhu C."/>
        </authorList>
    </citation>
    <scope>NUCLEOTIDE SEQUENCE [LARGE SCALE GENOMIC DNA]</scope>
</reference>
<name>A0A084VU42_ANOSI</name>
<dbReference type="Proteomes" id="UP000030765">
    <property type="component" value="Unassembled WGS sequence"/>
</dbReference>
<evidence type="ECO:0000313" key="2">
    <source>
        <dbReference type="EnsemblMetazoa" id="ASIC009080-PA"/>
    </source>
</evidence>
<dbReference type="AlphaFoldDB" id="A0A084VU42"/>
<dbReference type="EMBL" id="KE525098">
    <property type="protein sequence ID" value="KFB41486.1"/>
    <property type="molecule type" value="Genomic_DNA"/>
</dbReference>